<dbReference type="eggNOG" id="COG0630">
    <property type="taxonomic scope" value="Bacteria"/>
</dbReference>
<dbReference type="RefSeq" id="WP_354319575.1">
    <property type="nucleotide sequence ID" value="NZ_JGVR01000026.1"/>
</dbReference>
<name>A0A084EG04_SPHYA</name>
<evidence type="ECO:0000313" key="5">
    <source>
        <dbReference type="Proteomes" id="UP000028534"/>
    </source>
</evidence>
<comment type="function">
    <text evidence="2">Part of the Type IV secretion system.</text>
</comment>
<accession>A0A084EG04</accession>
<evidence type="ECO:0000256" key="2">
    <source>
        <dbReference type="RuleBase" id="RU366071"/>
    </source>
</evidence>
<dbReference type="GO" id="GO:0005737">
    <property type="term" value="C:cytoplasm"/>
    <property type="evidence" value="ECO:0007669"/>
    <property type="project" value="UniProtKB-SubCell"/>
</dbReference>
<dbReference type="GO" id="GO:0005524">
    <property type="term" value="F:ATP binding"/>
    <property type="evidence" value="ECO:0007669"/>
    <property type="project" value="UniProtKB-UniRule"/>
</dbReference>
<dbReference type="Gene3D" id="3.30.450.90">
    <property type="match status" value="1"/>
</dbReference>
<dbReference type="InterPro" id="IPR027417">
    <property type="entry name" value="P-loop_NTPase"/>
</dbReference>
<dbReference type="PATRIC" id="fig|13690.10.peg.3973"/>
<dbReference type="InterPro" id="IPR014155">
    <property type="entry name" value="VirB11"/>
</dbReference>
<dbReference type="PANTHER" id="PTHR30486:SF6">
    <property type="entry name" value="TYPE IV PILUS RETRACTATION ATPASE PILT"/>
    <property type="match status" value="1"/>
</dbReference>
<reference evidence="4 5" key="1">
    <citation type="submission" date="2014-03" db="EMBL/GenBank/DDBJ databases">
        <title>Genome sequence of Sphingobium yanoikuyae B1.</title>
        <authorList>
            <person name="Gan H.M."/>
            <person name="Gan H.Y."/>
            <person name="Savka M.A."/>
        </authorList>
    </citation>
    <scope>NUCLEOTIDE SEQUENCE [LARGE SCALE GENOMIC DNA]</scope>
    <source>
        <strain evidence="4 5">B1</strain>
    </source>
</reference>
<dbReference type="GO" id="GO:0043684">
    <property type="term" value="C:type IV secretion system complex"/>
    <property type="evidence" value="ECO:0007669"/>
    <property type="project" value="UniProtKB-UniRule"/>
</dbReference>
<dbReference type="SUPFAM" id="SSF52540">
    <property type="entry name" value="P-loop containing nucleoside triphosphate hydrolases"/>
    <property type="match status" value="1"/>
</dbReference>
<sequence length="323" mass="35191">MMKPNIYLDHYLQPLGAYLAAEDVTDIYINRPGEVWQERLGGEIERFDVPALTGTVLLHLAQQVAAISAQGINREHPLLAASLPNGERVQIVIPPATRGEVAIAIRKHVVRGFGLEDYRADGGFVPAVLVAGKDVPAPLRHVDSDADPVDILRGAIRTKRNILISGGTSSGKTTFLNALLREIPAEERLILIEDTPELQPRHDNMVGLVAARSALGEASVSTDDLLGAALRMRPDRIILGEIRGSEAVTFLRAINTGHPGSLTTIHADSPSRAIDQLALLVLQTGTRMQWSDVVQYIRRSLGLIVQIGRSQGRRAVEQIYMVE</sequence>
<dbReference type="Proteomes" id="UP000028534">
    <property type="component" value="Unassembled WGS sequence"/>
</dbReference>
<dbReference type="AlphaFoldDB" id="A0A084EG04"/>
<protein>
    <recommendedName>
        <fullName evidence="2">Type IV secretion system protein</fullName>
    </recommendedName>
</protein>
<evidence type="ECO:0000256" key="1">
    <source>
        <dbReference type="ARBA" id="ARBA00006611"/>
    </source>
</evidence>
<dbReference type="InterPro" id="IPR050921">
    <property type="entry name" value="T4SS_GSP_E_ATPase"/>
</dbReference>
<gene>
    <name evidence="4" type="ORF">CP98_03868</name>
</gene>
<dbReference type="GO" id="GO:0016887">
    <property type="term" value="F:ATP hydrolysis activity"/>
    <property type="evidence" value="ECO:0007669"/>
    <property type="project" value="InterPro"/>
</dbReference>
<dbReference type="PANTHER" id="PTHR30486">
    <property type="entry name" value="TWITCHING MOTILITY PROTEIN PILT"/>
    <property type="match status" value="1"/>
</dbReference>
<dbReference type="Gene3D" id="3.40.50.300">
    <property type="entry name" value="P-loop containing nucleotide triphosphate hydrolases"/>
    <property type="match status" value="1"/>
</dbReference>
<comment type="subcellular location">
    <subcellularLocation>
        <location evidence="2">Cytoplasm</location>
    </subcellularLocation>
</comment>
<keyword evidence="2" id="KW-0547">Nucleotide-binding</keyword>
<keyword evidence="2" id="KW-0963">Cytoplasm</keyword>
<evidence type="ECO:0000259" key="3">
    <source>
        <dbReference type="Pfam" id="PF00437"/>
    </source>
</evidence>
<proteinExistence type="inferred from homology"/>
<comment type="similarity">
    <text evidence="1 2">Belongs to the GSP E family.</text>
</comment>
<dbReference type="InterPro" id="IPR001482">
    <property type="entry name" value="T2SS/T4SS_dom"/>
</dbReference>
<dbReference type="NCBIfam" id="TIGR02788">
    <property type="entry name" value="VirB11"/>
    <property type="match status" value="1"/>
</dbReference>
<keyword evidence="2" id="KW-0067">ATP-binding</keyword>
<dbReference type="GO" id="GO:0044097">
    <property type="term" value="P:secretion by the type IV secretion system"/>
    <property type="evidence" value="ECO:0007669"/>
    <property type="project" value="InterPro"/>
</dbReference>
<feature type="domain" description="Bacterial type II secretion system protein E" evidence="3">
    <location>
        <begin position="150"/>
        <end position="305"/>
    </location>
</feature>
<organism evidence="4 5">
    <name type="scientific">Sphingobium yanoikuyae</name>
    <name type="common">Sphingomonas yanoikuyae</name>
    <dbReference type="NCBI Taxonomy" id="13690"/>
    <lineage>
        <taxon>Bacteria</taxon>
        <taxon>Pseudomonadati</taxon>
        <taxon>Pseudomonadota</taxon>
        <taxon>Alphaproteobacteria</taxon>
        <taxon>Sphingomonadales</taxon>
        <taxon>Sphingomonadaceae</taxon>
        <taxon>Sphingobium</taxon>
    </lineage>
</organism>
<dbReference type="Pfam" id="PF00437">
    <property type="entry name" value="T2SSE"/>
    <property type="match status" value="1"/>
</dbReference>
<evidence type="ECO:0000313" key="4">
    <source>
        <dbReference type="EMBL" id="KEZ16896.1"/>
    </source>
</evidence>
<dbReference type="CDD" id="cd01130">
    <property type="entry name" value="VirB11-like_ATPase"/>
    <property type="match status" value="1"/>
</dbReference>
<comment type="caution">
    <text evidence="4">The sequence shown here is derived from an EMBL/GenBank/DDBJ whole genome shotgun (WGS) entry which is preliminary data.</text>
</comment>
<dbReference type="EMBL" id="JGVR01000026">
    <property type="protein sequence ID" value="KEZ16896.1"/>
    <property type="molecule type" value="Genomic_DNA"/>
</dbReference>